<dbReference type="Proteomes" id="UP000198751">
    <property type="component" value="Chromosome I"/>
</dbReference>
<protein>
    <submittedName>
        <fullName evidence="2">Uncharacterized protein</fullName>
    </submittedName>
</protein>
<proteinExistence type="predicted"/>
<keyword evidence="3" id="KW-1185">Reference proteome</keyword>
<dbReference type="AlphaFoldDB" id="A0A1H1U430"/>
<feature type="chain" id="PRO_5009261793" evidence="1">
    <location>
        <begin position="41"/>
        <end position="60"/>
    </location>
</feature>
<evidence type="ECO:0000313" key="2">
    <source>
        <dbReference type="EMBL" id="SDS67187.1"/>
    </source>
</evidence>
<dbReference type="EMBL" id="LT629779">
    <property type="protein sequence ID" value="SDS67187.1"/>
    <property type="molecule type" value="Genomic_DNA"/>
</dbReference>
<evidence type="ECO:0000313" key="3">
    <source>
        <dbReference type="Proteomes" id="UP000198751"/>
    </source>
</evidence>
<evidence type="ECO:0000256" key="1">
    <source>
        <dbReference type="SAM" id="SignalP"/>
    </source>
</evidence>
<feature type="signal peptide" evidence="1">
    <location>
        <begin position="1"/>
        <end position="40"/>
    </location>
</feature>
<reference evidence="3" key="1">
    <citation type="submission" date="2016-10" db="EMBL/GenBank/DDBJ databases">
        <authorList>
            <person name="Varghese N."/>
            <person name="Submissions S."/>
        </authorList>
    </citation>
    <scope>NUCLEOTIDE SEQUENCE [LARGE SCALE GENOMIC DNA]</scope>
    <source>
        <strain evidence="3">IMMIB L-1606</strain>
    </source>
</reference>
<keyword evidence="1" id="KW-0732">Signal</keyword>
<sequence>MIPYRPIAPLTAGPKKGWKAVVAAVLVAALLGTAAPMAVAAEPAASAGAAFSVTDTREAR</sequence>
<name>A0A1H1U430_9MICC</name>
<organism evidence="2 3">
    <name type="scientific">Pseudarthrobacter equi</name>
    <dbReference type="NCBI Taxonomy" id="728066"/>
    <lineage>
        <taxon>Bacteria</taxon>
        <taxon>Bacillati</taxon>
        <taxon>Actinomycetota</taxon>
        <taxon>Actinomycetes</taxon>
        <taxon>Micrococcales</taxon>
        <taxon>Micrococcaceae</taxon>
        <taxon>Pseudarthrobacter</taxon>
    </lineage>
</organism>
<gene>
    <name evidence="2" type="ORF">SAMN04489743_0579</name>
</gene>
<dbReference type="RefSeq" id="WP_091717407.1">
    <property type="nucleotide sequence ID" value="NZ_LT629779.1"/>
</dbReference>
<accession>A0A1H1U430</accession>